<protein>
    <recommendedName>
        <fullName evidence="2">SusE outer membrane protein domain-containing protein</fullName>
    </recommendedName>
</protein>
<organism evidence="3 4">
    <name type="scientific">Limnovirga soli</name>
    <dbReference type="NCBI Taxonomy" id="2656915"/>
    <lineage>
        <taxon>Bacteria</taxon>
        <taxon>Pseudomonadati</taxon>
        <taxon>Bacteroidota</taxon>
        <taxon>Chitinophagia</taxon>
        <taxon>Chitinophagales</taxon>
        <taxon>Chitinophagaceae</taxon>
        <taxon>Limnovirga</taxon>
    </lineage>
</organism>
<evidence type="ECO:0000259" key="2">
    <source>
        <dbReference type="Pfam" id="PF14292"/>
    </source>
</evidence>
<feature type="signal peptide" evidence="1">
    <location>
        <begin position="1"/>
        <end position="20"/>
    </location>
</feature>
<dbReference type="GO" id="GO:2001070">
    <property type="term" value="F:starch binding"/>
    <property type="evidence" value="ECO:0007669"/>
    <property type="project" value="InterPro"/>
</dbReference>
<feature type="chain" id="PRO_5035247330" description="SusE outer membrane protein domain-containing protein" evidence="1">
    <location>
        <begin position="21"/>
        <end position="381"/>
    </location>
</feature>
<keyword evidence="4" id="KW-1185">Reference proteome</keyword>
<keyword evidence="1" id="KW-0732">Signal</keyword>
<sequence length="381" mass="40676">MKHISKLFLLSMAAALLFMGCDKVGNLPSYKNGIAPVLSSSTNSVAAAPADSLNNVLTLLWTSPKYETNLLTVKYVVEIDTAGGNFAKASSKTISGDYGISYTAKELNNILLGYGFAFGEPHDMIIRVTSSYANNNEPYTSNTITVQMTAYKIPPKIALPTSGKLFIVGDATDGGWNNPVPVPVQELVQIDETTYGGVFHLNGGKEYLILPVNGDWGHKFSVANKGLEGLSAGGDFGYDFSDNFPAPATSGTYAITLDFQKGKFTVVPYTGFLPTNLFIVGNATEGGWNNPVPTPSQQFNRINSSVFELTLPLVGAGEYLMLPVNGDWGNKFSVSNKSLPGLDAGGDFGYNLSDNFPGPATSGTYKVTANFLTQKFSVTPQ</sequence>
<accession>A0A8J8FH05</accession>
<dbReference type="AlphaFoldDB" id="A0A8J8FH05"/>
<dbReference type="PROSITE" id="PS51257">
    <property type="entry name" value="PROKAR_LIPOPROTEIN"/>
    <property type="match status" value="1"/>
</dbReference>
<evidence type="ECO:0000256" key="1">
    <source>
        <dbReference type="SAM" id="SignalP"/>
    </source>
</evidence>
<proteinExistence type="predicted"/>
<dbReference type="EMBL" id="WHPF01000007">
    <property type="protein sequence ID" value="NNV56189.1"/>
    <property type="molecule type" value="Genomic_DNA"/>
</dbReference>
<dbReference type="InterPro" id="IPR025970">
    <property type="entry name" value="SusE"/>
</dbReference>
<gene>
    <name evidence="3" type="ORF">GD597_12020</name>
</gene>
<reference evidence="3" key="1">
    <citation type="submission" date="2019-10" db="EMBL/GenBank/DDBJ databases">
        <title>Draft genome sequence of Panacibacter sp. KCS-6.</title>
        <authorList>
            <person name="Yim K.J."/>
        </authorList>
    </citation>
    <scope>NUCLEOTIDE SEQUENCE</scope>
    <source>
        <strain evidence="3">KCS-6</strain>
    </source>
</reference>
<comment type="caution">
    <text evidence="3">The sequence shown here is derived from an EMBL/GenBank/DDBJ whole genome shotgun (WGS) entry which is preliminary data.</text>
</comment>
<dbReference type="Pfam" id="PF14292">
    <property type="entry name" value="SusE"/>
    <property type="match status" value="1"/>
</dbReference>
<dbReference type="GO" id="GO:0019867">
    <property type="term" value="C:outer membrane"/>
    <property type="evidence" value="ECO:0007669"/>
    <property type="project" value="InterPro"/>
</dbReference>
<dbReference type="Gene3D" id="2.60.40.3620">
    <property type="match status" value="2"/>
</dbReference>
<evidence type="ECO:0000313" key="3">
    <source>
        <dbReference type="EMBL" id="NNV56189.1"/>
    </source>
</evidence>
<dbReference type="Proteomes" id="UP000598971">
    <property type="component" value="Unassembled WGS sequence"/>
</dbReference>
<name>A0A8J8FH05_9BACT</name>
<feature type="domain" description="SusE outer membrane protein" evidence="2">
    <location>
        <begin position="31"/>
        <end position="128"/>
    </location>
</feature>
<dbReference type="RefSeq" id="WP_171608117.1">
    <property type="nucleotide sequence ID" value="NZ_WHPF01000007.1"/>
</dbReference>
<evidence type="ECO:0000313" key="4">
    <source>
        <dbReference type="Proteomes" id="UP000598971"/>
    </source>
</evidence>